<dbReference type="AlphaFoldDB" id="A0A8B6FHL2"/>
<accession>A0A8B6FHL2</accession>
<dbReference type="Gene3D" id="1.10.1410.40">
    <property type="match status" value="1"/>
</dbReference>
<name>A0A8B6FHL2_MYTGA</name>
<dbReference type="PANTHER" id="PTHR10656">
    <property type="entry name" value="CELL FATE DETERMINING PROTEIN MAB21-RELATED"/>
    <property type="match status" value="1"/>
</dbReference>
<evidence type="ECO:0000259" key="1">
    <source>
        <dbReference type="Pfam" id="PF20266"/>
    </source>
</evidence>
<dbReference type="Pfam" id="PF20266">
    <property type="entry name" value="Mab-21_C"/>
    <property type="match status" value="1"/>
</dbReference>
<dbReference type="SUPFAM" id="SSF48452">
    <property type="entry name" value="TPR-like"/>
    <property type="match status" value="1"/>
</dbReference>
<reference evidence="2" key="1">
    <citation type="submission" date="2018-11" db="EMBL/GenBank/DDBJ databases">
        <authorList>
            <person name="Alioto T."/>
            <person name="Alioto T."/>
        </authorList>
    </citation>
    <scope>NUCLEOTIDE SEQUENCE</scope>
</reference>
<dbReference type="Proteomes" id="UP000596742">
    <property type="component" value="Unassembled WGS sequence"/>
</dbReference>
<organism evidence="2 3">
    <name type="scientific">Mytilus galloprovincialis</name>
    <name type="common">Mediterranean mussel</name>
    <dbReference type="NCBI Taxonomy" id="29158"/>
    <lineage>
        <taxon>Eukaryota</taxon>
        <taxon>Metazoa</taxon>
        <taxon>Spiralia</taxon>
        <taxon>Lophotrochozoa</taxon>
        <taxon>Mollusca</taxon>
        <taxon>Bivalvia</taxon>
        <taxon>Autobranchia</taxon>
        <taxon>Pteriomorphia</taxon>
        <taxon>Mytilida</taxon>
        <taxon>Mytiloidea</taxon>
        <taxon>Mytilidae</taxon>
        <taxon>Mytilinae</taxon>
        <taxon>Mytilus</taxon>
    </lineage>
</organism>
<evidence type="ECO:0000313" key="3">
    <source>
        <dbReference type="Proteomes" id="UP000596742"/>
    </source>
</evidence>
<gene>
    <name evidence="2" type="ORF">MGAL_10B045659</name>
</gene>
<comment type="caution">
    <text evidence="2">The sequence shown here is derived from an EMBL/GenBank/DDBJ whole genome shotgun (WGS) entry which is preliminary data.</text>
</comment>
<proteinExistence type="predicted"/>
<sequence>MQWAFRYRQQWPSNSTIDKIVEDGCLLVPIGPRTQPDCDVLWRLSFSMAEKQLIHSFNHTQLLCYGLLKLALKHIINTRDQATGLLCSYFMKTALFWVSEEVDIDTFQLPEMFYCFTLCIDKLILWVHNCFCPNYFIPEHNMFLGKINSDNNKILIQVLNRMKNHGIDDLIRNLISNDKDKYRFLYTKETSSFILLDFLFFRICGIGPTTHISHYLKALVFIESLIKSKSSTFIIGVCKYLHAEISQYAAQVLPPPSVTTEAGNIHKSYQRYLLDGTKTDAVSGWLLYASFYYVTGQFDATLRLTDTVLSRCSPDMVLIGCVYYHERHIKNYRNHVHSTMTLNDKMRIATLKSIIYSQSSSLIPRELQLEVKDQEMCLPPTVMAHCLRFLCFHHLGDFPRRQTALHDLYKTVNDTKKNSVFLSMLSNSFTILGVCYEVSGEKDIAYECYDKALQCESGICTSAKARKLKLLQI</sequence>
<dbReference type="EMBL" id="UYJE01006824">
    <property type="protein sequence ID" value="VDI49343.1"/>
    <property type="molecule type" value="Genomic_DNA"/>
</dbReference>
<protein>
    <recommendedName>
        <fullName evidence="1">Mab-21-like HhH/H2TH-like domain-containing protein</fullName>
    </recommendedName>
</protein>
<dbReference type="InterPro" id="IPR011990">
    <property type="entry name" value="TPR-like_helical_dom_sf"/>
</dbReference>
<dbReference type="InterPro" id="IPR046906">
    <property type="entry name" value="Mab-21_HhH/H2TH-like"/>
</dbReference>
<keyword evidence="3" id="KW-1185">Reference proteome</keyword>
<dbReference type="PANTHER" id="PTHR10656:SF69">
    <property type="entry name" value="MAB-21-LIKE HHH_H2TH-LIKE DOMAIN-CONTAINING PROTEIN"/>
    <property type="match status" value="1"/>
</dbReference>
<evidence type="ECO:0000313" key="2">
    <source>
        <dbReference type="EMBL" id="VDI49343.1"/>
    </source>
</evidence>
<dbReference type="OrthoDB" id="5988859at2759"/>
<feature type="domain" description="Mab-21-like HhH/H2TH-like" evidence="1">
    <location>
        <begin position="73"/>
        <end position="157"/>
    </location>
</feature>